<feature type="compositionally biased region" description="Polar residues" evidence="1">
    <location>
        <begin position="171"/>
        <end position="187"/>
    </location>
</feature>
<feature type="transmembrane region" description="Helical" evidence="2">
    <location>
        <begin position="48"/>
        <end position="67"/>
    </location>
</feature>
<dbReference type="AlphaFoldDB" id="A0A2B7WYM4"/>
<dbReference type="GO" id="GO:0070072">
    <property type="term" value="P:vacuolar proton-transporting V-type ATPase complex assembly"/>
    <property type="evidence" value="ECO:0007669"/>
    <property type="project" value="InterPro"/>
</dbReference>
<dbReference type="Pfam" id="PF08636">
    <property type="entry name" value="Pkr1"/>
    <property type="match status" value="1"/>
</dbReference>
<proteinExistence type="predicted"/>
<organism evidence="3 4">
    <name type="scientific">Polytolypa hystricis (strain UAMH7299)</name>
    <dbReference type="NCBI Taxonomy" id="1447883"/>
    <lineage>
        <taxon>Eukaryota</taxon>
        <taxon>Fungi</taxon>
        <taxon>Dikarya</taxon>
        <taxon>Ascomycota</taxon>
        <taxon>Pezizomycotina</taxon>
        <taxon>Eurotiomycetes</taxon>
        <taxon>Eurotiomycetidae</taxon>
        <taxon>Onygenales</taxon>
        <taxon>Onygenales incertae sedis</taxon>
        <taxon>Polytolypa</taxon>
    </lineage>
</organism>
<dbReference type="PANTHER" id="PTHR28251">
    <property type="entry name" value="V-TYPE ATPASE ASSEMBLY FACTOR PKR1"/>
    <property type="match status" value="1"/>
</dbReference>
<feature type="compositionally biased region" description="Basic and acidic residues" evidence="1">
    <location>
        <begin position="189"/>
        <end position="198"/>
    </location>
</feature>
<feature type="transmembrane region" description="Helical" evidence="2">
    <location>
        <begin position="20"/>
        <end position="41"/>
    </location>
</feature>
<evidence type="ECO:0000313" key="3">
    <source>
        <dbReference type="EMBL" id="PGH01709.1"/>
    </source>
</evidence>
<comment type="caution">
    <text evidence="3">The sequence shown here is derived from an EMBL/GenBank/DDBJ whole genome shotgun (WGS) entry which is preliminary data.</text>
</comment>
<keyword evidence="2" id="KW-0812">Transmembrane</keyword>
<reference evidence="3 4" key="1">
    <citation type="submission" date="2017-10" db="EMBL/GenBank/DDBJ databases">
        <title>Comparative genomics in systemic dimorphic fungi from Ajellomycetaceae.</title>
        <authorList>
            <person name="Munoz J.F."/>
            <person name="Mcewen J.G."/>
            <person name="Clay O.K."/>
            <person name="Cuomo C.A."/>
        </authorList>
    </citation>
    <scope>NUCLEOTIDE SEQUENCE [LARGE SCALE GENOMIC DNA]</scope>
    <source>
        <strain evidence="3 4">UAMH7299</strain>
    </source>
</reference>
<feature type="region of interest" description="Disordered" evidence="1">
    <location>
        <begin position="78"/>
        <end position="198"/>
    </location>
</feature>
<dbReference type="GO" id="GO:0005789">
    <property type="term" value="C:endoplasmic reticulum membrane"/>
    <property type="evidence" value="ECO:0007669"/>
    <property type="project" value="TreeGrafter"/>
</dbReference>
<dbReference type="InterPro" id="IPR013945">
    <property type="entry name" value="Pkr1"/>
</dbReference>
<dbReference type="PANTHER" id="PTHR28251:SF1">
    <property type="entry name" value="V-TYPE ATPASE ASSEMBLY FACTOR PKR1"/>
    <property type="match status" value="1"/>
</dbReference>
<evidence type="ECO:0000256" key="1">
    <source>
        <dbReference type="SAM" id="MobiDB-lite"/>
    </source>
</evidence>
<gene>
    <name evidence="3" type="ORF">AJ80_08976</name>
</gene>
<keyword evidence="2" id="KW-0472">Membrane</keyword>
<evidence type="ECO:0000313" key="4">
    <source>
        <dbReference type="Proteomes" id="UP000224634"/>
    </source>
</evidence>
<dbReference type="OrthoDB" id="9626941at2759"/>
<sequence length="198" mass="20764">MASFIEDLWTSVFVAGPTPTLLVATNVSFAALQLVLFVLLLATYSVHFVVLSFLSGGLWWAINWFAAELKAAEEAERVKEKKDGRSQQQQQPPGAMDESETETESVTGSRARDSGAASASSPSSSSPPAAPAAGVGSMGPPTMRPSASGARSGPSPAAREGGAEEVRKRATNNNRPSESSSGYVSTDSEWEKVDERAG</sequence>
<name>A0A2B7WYM4_POLH7</name>
<feature type="compositionally biased region" description="Low complexity" evidence="1">
    <location>
        <begin position="114"/>
        <end position="159"/>
    </location>
</feature>
<dbReference type="EMBL" id="PDNA01000233">
    <property type="protein sequence ID" value="PGH01709.1"/>
    <property type="molecule type" value="Genomic_DNA"/>
</dbReference>
<evidence type="ECO:0000256" key="2">
    <source>
        <dbReference type="SAM" id="Phobius"/>
    </source>
</evidence>
<keyword evidence="2" id="KW-1133">Transmembrane helix</keyword>
<protein>
    <submittedName>
        <fullName evidence="3">Uncharacterized protein</fullName>
    </submittedName>
</protein>
<accession>A0A2B7WYM4</accession>
<dbReference type="Proteomes" id="UP000224634">
    <property type="component" value="Unassembled WGS sequence"/>
</dbReference>
<keyword evidence="4" id="KW-1185">Reference proteome</keyword>